<dbReference type="Proteomes" id="UP000254508">
    <property type="component" value="Plasmid unnamed"/>
</dbReference>
<evidence type="ECO:0000313" key="1">
    <source>
        <dbReference type="EMBL" id="AXK43971.1"/>
    </source>
</evidence>
<accession>A0A345YJ69</accession>
<dbReference type="AlphaFoldDB" id="A0A345YJ69"/>
<evidence type="ECO:0000313" key="2">
    <source>
        <dbReference type="Proteomes" id="UP000254508"/>
    </source>
</evidence>
<geneLocation type="plasmid" evidence="1 2">
    <name>unnamed</name>
</geneLocation>
<dbReference type="KEGG" id="err:DVR09_16075"/>
<keyword evidence="2" id="KW-1185">Reference proteome</keyword>
<gene>
    <name evidence="1" type="ORF">DVR09_16075</name>
</gene>
<dbReference type="RefSeq" id="WP_115418284.1">
    <property type="nucleotide sequence ID" value="NZ_CP031358.1"/>
</dbReference>
<dbReference type="EMBL" id="CP031358">
    <property type="protein sequence ID" value="AXK43971.1"/>
    <property type="molecule type" value="Genomic_DNA"/>
</dbReference>
<name>A0A345YJ69_9SPHN</name>
<organism evidence="1 2">
    <name type="scientific">Erythrobacter aureus</name>
    <dbReference type="NCBI Taxonomy" id="2182384"/>
    <lineage>
        <taxon>Bacteria</taxon>
        <taxon>Pseudomonadati</taxon>
        <taxon>Pseudomonadota</taxon>
        <taxon>Alphaproteobacteria</taxon>
        <taxon>Sphingomonadales</taxon>
        <taxon>Erythrobacteraceae</taxon>
        <taxon>Erythrobacter/Porphyrobacter group</taxon>
        <taxon>Erythrobacter</taxon>
    </lineage>
</organism>
<sequence length="113" mass="13235">MEVRIHPKYTAKGFLACEEVKSVLYWATRLSDAIEDVQKYERPREMLLAIIWDHFRVLDANRNAVSDSGIIKMVRWCDKNLAKFSDKYAQERRELRDAMRNLLVSARAADMVS</sequence>
<protein>
    <submittedName>
        <fullName evidence="1">Uncharacterized protein</fullName>
    </submittedName>
</protein>
<proteinExistence type="predicted"/>
<reference evidence="1 2" key="1">
    <citation type="submission" date="2018-07" db="EMBL/GenBank/DDBJ databases">
        <title>Genome sequence of Erythrobacter strain YH-07, an antagonistic bacterium isolated from Yellow Sea.</title>
        <authorList>
            <person name="Tang T."/>
            <person name="Liu Q."/>
            <person name="Sun X."/>
        </authorList>
    </citation>
    <scope>NUCLEOTIDE SEQUENCE [LARGE SCALE GENOMIC DNA]</scope>
    <source>
        <strain evidence="1 2">YH-07</strain>
        <plasmid evidence="1 2">unnamed</plasmid>
    </source>
</reference>
<keyword evidence="1" id="KW-0614">Plasmid</keyword>